<keyword evidence="3 8" id="KW-0812">Transmembrane</keyword>
<dbReference type="AlphaFoldDB" id="A0A931CTL1"/>
<keyword evidence="6" id="KW-0653">Protein transport</keyword>
<organism evidence="11 12">
    <name type="scientific">Desulfotignum balticum</name>
    <dbReference type="NCBI Taxonomy" id="115781"/>
    <lineage>
        <taxon>Bacteria</taxon>
        <taxon>Pseudomonadati</taxon>
        <taxon>Thermodesulfobacteriota</taxon>
        <taxon>Desulfobacteria</taxon>
        <taxon>Desulfobacterales</taxon>
        <taxon>Desulfobacteraceae</taxon>
        <taxon>Desulfotignum</taxon>
    </lineage>
</organism>
<evidence type="ECO:0000313" key="12">
    <source>
        <dbReference type="Proteomes" id="UP000706172"/>
    </source>
</evidence>
<dbReference type="InterPro" id="IPR050790">
    <property type="entry name" value="ExbB/TolQ_transport"/>
</dbReference>
<evidence type="ECO:0000256" key="5">
    <source>
        <dbReference type="ARBA" id="ARBA00023136"/>
    </source>
</evidence>
<keyword evidence="9" id="KW-0732">Signal</keyword>
<evidence type="ECO:0000259" key="10">
    <source>
        <dbReference type="Pfam" id="PF01618"/>
    </source>
</evidence>
<name>A0A931CTL1_9BACT</name>
<feature type="domain" description="MotA/TolQ/ExbB proton channel" evidence="10">
    <location>
        <begin position="356"/>
        <end position="471"/>
    </location>
</feature>
<feature type="transmembrane region" description="Helical" evidence="8">
    <location>
        <begin position="294"/>
        <end position="317"/>
    </location>
</feature>
<gene>
    <name evidence="11" type="ORF">H0S81_00770</name>
</gene>
<dbReference type="PANTHER" id="PTHR30625:SF11">
    <property type="entry name" value="MOTA_TOLQ_EXBB PROTON CHANNEL DOMAIN-CONTAINING PROTEIN"/>
    <property type="match status" value="1"/>
</dbReference>
<keyword evidence="7" id="KW-0175">Coiled coil</keyword>
<keyword evidence="5 8" id="KW-0472">Membrane</keyword>
<proteinExistence type="inferred from homology"/>
<evidence type="ECO:0000256" key="3">
    <source>
        <dbReference type="ARBA" id="ARBA00022692"/>
    </source>
</evidence>
<dbReference type="InterPro" id="IPR002898">
    <property type="entry name" value="MotA_ExbB_proton_chnl"/>
</dbReference>
<dbReference type="GO" id="GO:0005886">
    <property type="term" value="C:plasma membrane"/>
    <property type="evidence" value="ECO:0007669"/>
    <property type="project" value="UniProtKB-SubCell"/>
</dbReference>
<evidence type="ECO:0000256" key="8">
    <source>
        <dbReference type="SAM" id="Phobius"/>
    </source>
</evidence>
<dbReference type="EMBL" id="JACCQK010000026">
    <property type="protein sequence ID" value="MBG0778451.1"/>
    <property type="molecule type" value="Genomic_DNA"/>
</dbReference>
<evidence type="ECO:0000256" key="6">
    <source>
        <dbReference type="RuleBase" id="RU004057"/>
    </source>
</evidence>
<evidence type="ECO:0000256" key="2">
    <source>
        <dbReference type="ARBA" id="ARBA00022475"/>
    </source>
</evidence>
<comment type="caution">
    <text evidence="11">The sequence shown here is derived from an EMBL/GenBank/DDBJ whole genome shotgun (WGS) entry which is preliminary data.</text>
</comment>
<comment type="subcellular location">
    <subcellularLocation>
        <location evidence="1">Cell membrane</location>
        <topology evidence="1">Multi-pass membrane protein</topology>
    </subcellularLocation>
    <subcellularLocation>
        <location evidence="6">Membrane</location>
        <topology evidence="6">Multi-pass membrane protein</topology>
    </subcellularLocation>
</comment>
<feature type="signal peptide" evidence="9">
    <location>
        <begin position="1"/>
        <end position="28"/>
    </location>
</feature>
<keyword evidence="2" id="KW-1003">Cell membrane</keyword>
<feature type="transmembrane region" description="Helical" evidence="8">
    <location>
        <begin position="438"/>
        <end position="459"/>
    </location>
</feature>
<evidence type="ECO:0000256" key="4">
    <source>
        <dbReference type="ARBA" id="ARBA00022989"/>
    </source>
</evidence>
<dbReference type="Proteomes" id="UP000706172">
    <property type="component" value="Unassembled WGS sequence"/>
</dbReference>
<feature type="coiled-coil region" evidence="7">
    <location>
        <begin position="36"/>
        <end position="98"/>
    </location>
</feature>
<protein>
    <submittedName>
        <fullName evidence="11">MotA/TolQ/ExbB proton channel family protein</fullName>
    </submittedName>
</protein>
<dbReference type="PIRSF" id="PIRSF037714">
    <property type="entry name" value="TolR"/>
    <property type="match status" value="1"/>
</dbReference>
<accession>A0A931CTL1</accession>
<keyword evidence="4 8" id="KW-1133">Transmembrane helix</keyword>
<evidence type="ECO:0000256" key="1">
    <source>
        <dbReference type="ARBA" id="ARBA00004651"/>
    </source>
</evidence>
<keyword evidence="6" id="KW-0813">Transport</keyword>
<evidence type="ECO:0000256" key="7">
    <source>
        <dbReference type="SAM" id="Coils"/>
    </source>
</evidence>
<evidence type="ECO:0000256" key="9">
    <source>
        <dbReference type="SAM" id="SignalP"/>
    </source>
</evidence>
<feature type="transmembrane region" description="Helical" evidence="8">
    <location>
        <begin position="394"/>
        <end position="418"/>
    </location>
</feature>
<feature type="chain" id="PRO_5037412210" evidence="9">
    <location>
        <begin position="29"/>
        <end position="490"/>
    </location>
</feature>
<sequence>MNNMNLIQRTLGVLLVCLICLGPAGALAKDMRQSFAVQAENRARMEETARQELARARAEAQERTRQIKQDKEALTAAIQDLKNRNKVLEKDNQELVQRVQDRQAVRDSLLEELALSRAENRELSGFIRSAAKDLEALLIQSPQSALSENRHRFLAPVIHEDRFPSMADIRAMADAWFHEITAAGQVRTVPGTIIDRQGLEQEARILMLGNFTGIYVLESADAREPEVGFLLYSDASQRFFALSRLPEAGTVGRIQAYLAGKRPDVPVDISRGTALRQYTLELDLADQIPKGGPIVWPILGILGLALVILLERLVFFFRKQMKSEPFMDQLRSLVAGGDWEGCEALCRSRKNKWIPRILLTALAFRDHSRQDMENALQEAILGEIPAIERFVSTLGMLAAIAPLLGLLGTVTGMINTFHVITYYGAGDPKMMSGGISEALVTTMLGLTVAIPIMLFHTLLSRRVETQIGQMEEKAVAFVNMVFKARNDCRP</sequence>
<dbReference type="Pfam" id="PF01618">
    <property type="entry name" value="MotA_ExbB"/>
    <property type="match status" value="1"/>
</dbReference>
<dbReference type="InterPro" id="IPR017270">
    <property type="entry name" value="MotA/TolQ/ExbB-rel"/>
</dbReference>
<dbReference type="PANTHER" id="PTHR30625">
    <property type="entry name" value="PROTEIN TOLQ"/>
    <property type="match status" value="1"/>
</dbReference>
<dbReference type="GO" id="GO:0017038">
    <property type="term" value="P:protein import"/>
    <property type="evidence" value="ECO:0007669"/>
    <property type="project" value="TreeGrafter"/>
</dbReference>
<comment type="similarity">
    <text evidence="6">Belongs to the exbB/tolQ family.</text>
</comment>
<reference evidence="11" key="1">
    <citation type="submission" date="2020-07" db="EMBL/GenBank/DDBJ databases">
        <title>Severe corrosion of carbon steel in oil field produced water can be linked to methanogenic archaea containing a special type of NiFe hydrogenase.</title>
        <authorList>
            <person name="Lahme S."/>
            <person name="Mand J."/>
            <person name="Longwell J."/>
            <person name="Smith R."/>
            <person name="Enning D."/>
        </authorList>
    </citation>
    <scope>NUCLEOTIDE SEQUENCE</scope>
    <source>
        <strain evidence="11">MIC098Bin6</strain>
    </source>
</reference>
<evidence type="ECO:0000313" key="11">
    <source>
        <dbReference type="EMBL" id="MBG0778451.1"/>
    </source>
</evidence>